<name>A0ACB9IWS7_9ASTR</name>
<dbReference type="Proteomes" id="UP001056120">
    <property type="component" value="Linkage Group LG06"/>
</dbReference>
<proteinExistence type="predicted"/>
<evidence type="ECO:0000313" key="1">
    <source>
        <dbReference type="EMBL" id="KAI3812316.1"/>
    </source>
</evidence>
<accession>A0ACB9IWS7</accession>
<reference evidence="2" key="1">
    <citation type="journal article" date="2022" name="Mol. Ecol. Resour.">
        <title>The genomes of chicory, endive, great burdock and yacon provide insights into Asteraceae palaeo-polyploidization history and plant inulin production.</title>
        <authorList>
            <person name="Fan W."/>
            <person name="Wang S."/>
            <person name="Wang H."/>
            <person name="Wang A."/>
            <person name="Jiang F."/>
            <person name="Liu H."/>
            <person name="Zhao H."/>
            <person name="Xu D."/>
            <person name="Zhang Y."/>
        </authorList>
    </citation>
    <scope>NUCLEOTIDE SEQUENCE [LARGE SCALE GENOMIC DNA]</scope>
    <source>
        <strain evidence="2">cv. Yunnan</strain>
    </source>
</reference>
<protein>
    <submittedName>
        <fullName evidence="1">Uncharacterized protein</fullName>
    </submittedName>
</protein>
<reference evidence="1 2" key="2">
    <citation type="journal article" date="2022" name="Mol. Ecol. Resour.">
        <title>The genomes of chicory, endive, great burdock and yacon provide insights into Asteraceae paleo-polyploidization history and plant inulin production.</title>
        <authorList>
            <person name="Fan W."/>
            <person name="Wang S."/>
            <person name="Wang H."/>
            <person name="Wang A."/>
            <person name="Jiang F."/>
            <person name="Liu H."/>
            <person name="Zhao H."/>
            <person name="Xu D."/>
            <person name="Zhang Y."/>
        </authorList>
    </citation>
    <scope>NUCLEOTIDE SEQUENCE [LARGE SCALE GENOMIC DNA]</scope>
    <source>
        <strain evidence="2">cv. Yunnan</strain>
        <tissue evidence="1">Leaves</tissue>
    </source>
</reference>
<evidence type="ECO:0000313" key="2">
    <source>
        <dbReference type="Proteomes" id="UP001056120"/>
    </source>
</evidence>
<sequence>MPKTYTMFYPNADETDIKLATAPLATIIPILRVANEIEKEDETTKHQLAKTDRREIQKFYQIFYEENIREGQHTKKP</sequence>
<keyword evidence="2" id="KW-1185">Reference proteome</keyword>
<comment type="caution">
    <text evidence="1">The sequence shown here is derived from an EMBL/GenBank/DDBJ whole genome shotgun (WGS) entry which is preliminary data.</text>
</comment>
<gene>
    <name evidence="1" type="ORF">L1987_17023</name>
</gene>
<dbReference type="EMBL" id="CM042023">
    <property type="protein sequence ID" value="KAI3812316.1"/>
    <property type="molecule type" value="Genomic_DNA"/>
</dbReference>
<organism evidence="1 2">
    <name type="scientific">Smallanthus sonchifolius</name>
    <dbReference type="NCBI Taxonomy" id="185202"/>
    <lineage>
        <taxon>Eukaryota</taxon>
        <taxon>Viridiplantae</taxon>
        <taxon>Streptophyta</taxon>
        <taxon>Embryophyta</taxon>
        <taxon>Tracheophyta</taxon>
        <taxon>Spermatophyta</taxon>
        <taxon>Magnoliopsida</taxon>
        <taxon>eudicotyledons</taxon>
        <taxon>Gunneridae</taxon>
        <taxon>Pentapetalae</taxon>
        <taxon>asterids</taxon>
        <taxon>campanulids</taxon>
        <taxon>Asterales</taxon>
        <taxon>Asteraceae</taxon>
        <taxon>Asteroideae</taxon>
        <taxon>Heliantheae alliance</taxon>
        <taxon>Millerieae</taxon>
        <taxon>Smallanthus</taxon>
    </lineage>
</organism>